<dbReference type="AlphaFoldDB" id="A0A1T4X0D4"/>
<evidence type="ECO:0000259" key="2">
    <source>
        <dbReference type="Pfam" id="PF14258"/>
    </source>
</evidence>
<dbReference type="STRING" id="92487.SAMN02745130_02345"/>
<evidence type="ECO:0000256" key="1">
    <source>
        <dbReference type="SAM" id="Phobius"/>
    </source>
</evidence>
<organism evidence="3 4">
    <name type="scientific">Thiothrix eikelboomii</name>
    <dbReference type="NCBI Taxonomy" id="92487"/>
    <lineage>
        <taxon>Bacteria</taxon>
        <taxon>Pseudomonadati</taxon>
        <taxon>Pseudomonadota</taxon>
        <taxon>Gammaproteobacteria</taxon>
        <taxon>Thiotrichales</taxon>
        <taxon>Thiotrichaceae</taxon>
        <taxon>Thiothrix</taxon>
    </lineage>
</organism>
<keyword evidence="1" id="KW-1133">Transmembrane helix</keyword>
<dbReference type="InterPro" id="IPR025646">
    <property type="entry name" value="DUF4350"/>
</dbReference>
<evidence type="ECO:0000313" key="3">
    <source>
        <dbReference type="EMBL" id="SKA83026.1"/>
    </source>
</evidence>
<dbReference type="Pfam" id="PF14258">
    <property type="entry name" value="DUF4350"/>
    <property type="match status" value="1"/>
</dbReference>
<keyword evidence="1" id="KW-0472">Membrane</keyword>
<dbReference type="Proteomes" id="UP000190460">
    <property type="component" value="Unassembled WGS sequence"/>
</dbReference>
<accession>A0A1T4X0D4</accession>
<reference evidence="3 4" key="1">
    <citation type="submission" date="2017-02" db="EMBL/GenBank/DDBJ databases">
        <authorList>
            <person name="Peterson S.W."/>
        </authorList>
    </citation>
    <scope>NUCLEOTIDE SEQUENCE [LARGE SCALE GENOMIC DNA]</scope>
    <source>
        <strain evidence="3 4">ATCC 49788</strain>
    </source>
</reference>
<gene>
    <name evidence="3" type="ORF">SAMN02745130_02345</name>
</gene>
<feature type="transmembrane region" description="Helical" evidence="1">
    <location>
        <begin position="261"/>
        <end position="281"/>
    </location>
</feature>
<dbReference type="RefSeq" id="WP_078922818.1">
    <property type="nucleotide sequence ID" value="NZ_FUYB01000011.1"/>
</dbReference>
<protein>
    <recommendedName>
        <fullName evidence="2">DUF4350 domain-containing protein</fullName>
    </recommendedName>
</protein>
<keyword evidence="4" id="KW-1185">Reference proteome</keyword>
<keyword evidence="1" id="KW-0812">Transmembrane</keyword>
<feature type="domain" description="DUF4350" evidence="2">
    <location>
        <begin position="43"/>
        <end position="233"/>
    </location>
</feature>
<evidence type="ECO:0000313" key="4">
    <source>
        <dbReference type="Proteomes" id="UP000190460"/>
    </source>
</evidence>
<dbReference type="PROSITE" id="PS51257">
    <property type="entry name" value="PROKAR_LIPOPROTEIN"/>
    <property type="match status" value="1"/>
</dbReference>
<sequence>MKGQNLIIGLLAGVIFIVGCLWFLQNYELKEIDSYTGYRGEASSNDLFAARLFLKRMGIPASREDGLTKLPDTETVIVLDTGRYTLSPEKLQKLLAWVAAGGHLVTRARVDYATEEEAEAAEADTQSTKTEQRDLLQQALQVEIGEHQLLTDDQLPFTLQLPQQPHALKLEIDYFNELVTKNPAAQAYQAAQKNFLLQIPHGQGLISLAASLEFAENHQIDIAQHAEFFWWLLHSHSPQFKQVWLVNHDTLPGLSTLLRHYAWPVLLSSALLLVAIFWALMPRFGAFIPEPAPERRRILEHIKASGQFMWQRQAQGQTQLLEATRYAIRQAARTRIPGWQWLDAQQQTEQLAHYLQLKPEHAASLHPLLTAPKLSEADFIRLVQLANSLRKTL</sequence>
<dbReference type="EMBL" id="FUYB01000011">
    <property type="protein sequence ID" value="SKA83026.1"/>
    <property type="molecule type" value="Genomic_DNA"/>
</dbReference>
<name>A0A1T4X0D4_9GAMM</name>
<proteinExistence type="predicted"/>
<dbReference type="OrthoDB" id="6638317at2"/>
<feature type="transmembrane region" description="Helical" evidence="1">
    <location>
        <begin position="6"/>
        <end position="24"/>
    </location>
</feature>